<feature type="transmembrane region" description="Helical" evidence="9">
    <location>
        <begin position="20"/>
        <end position="46"/>
    </location>
</feature>
<feature type="transmembrane region" description="Helical" evidence="9">
    <location>
        <begin position="223"/>
        <end position="243"/>
    </location>
</feature>
<evidence type="ECO:0000256" key="5">
    <source>
        <dbReference type="ARBA" id="ARBA00023136"/>
    </source>
</evidence>
<keyword evidence="12" id="KW-1185">Reference proteome</keyword>
<dbReference type="PROSITE" id="PS50262">
    <property type="entry name" value="G_PROTEIN_RECEP_F1_2"/>
    <property type="match status" value="1"/>
</dbReference>
<dbReference type="OMA" id="CLPIKAH"/>
<keyword evidence="7 8" id="KW-0807">Transducer</keyword>
<dbReference type="Proteomes" id="UP000314983">
    <property type="component" value="Chromosome 3"/>
</dbReference>
<reference evidence="12" key="2">
    <citation type="journal article" date="2017" name="Sci. Adv.">
        <title>A tail of two voltages: Proteomic comparison of the three electric organs of the electric eel.</title>
        <authorList>
            <person name="Traeger L.L."/>
            <person name="Sabat G."/>
            <person name="Barrett-Wilt G.A."/>
            <person name="Wells G.B."/>
            <person name="Sussman M.R."/>
        </authorList>
    </citation>
    <scope>NUCLEOTIDE SEQUENCE [LARGE SCALE GENOMIC DNA]</scope>
</reference>
<evidence type="ECO:0000313" key="11">
    <source>
        <dbReference type="Ensembl" id="ENSEEEP00000030317.1"/>
    </source>
</evidence>
<evidence type="ECO:0000256" key="3">
    <source>
        <dbReference type="ARBA" id="ARBA00022989"/>
    </source>
</evidence>
<protein>
    <recommendedName>
        <fullName evidence="10">G-protein coupled receptors family 1 profile domain-containing protein</fullName>
    </recommendedName>
</protein>
<evidence type="ECO:0000259" key="10">
    <source>
        <dbReference type="PROSITE" id="PS50262"/>
    </source>
</evidence>
<keyword evidence="5 9" id="KW-0472">Membrane</keyword>
<reference evidence="12" key="1">
    <citation type="journal article" date="2014" name="Science">
        <title>Nonhuman genetics. Genomic basis for the convergent evolution of electric organs.</title>
        <authorList>
            <person name="Gallant J.R."/>
            <person name="Traeger L.L."/>
            <person name="Volkening J.D."/>
            <person name="Moffett H."/>
            <person name="Chen P.H."/>
            <person name="Novina C.D."/>
            <person name="Phillips G.N.Jr."/>
            <person name="Anand R."/>
            <person name="Wells G.B."/>
            <person name="Pinch M."/>
            <person name="Guth R."/>
            <person name="Unguez G.A."/>
            <person name="Albert J.S."/>
            <person name="Zakon H.H."/>
            <person name="Samanta M.P."/>
            <person name="Sussman M.R."/>
        </authorList>
    </citation>
    <scope>NUCLEOTIDE SEQUENCE [LARGE SCALE GENOMIC DNA]</scope>
</reference>
<feature type="transmembrane region" description="Helical" evidence="9">
    <location>
        <begin position="138"/>
        <end position="158"/>
    </location>
</feature>
<feature type="transmembrane region" description="Helical" evidence="9">
    <location>
        <begin position="178"/>
        <end position="202"/>
    </location>
</feature>
<proteinExistence type="inferred from homology"/>
<reference evidence="11" key="5">
    <citation type="submission" date="2025-09" db="UniProtKB">
        <authorList>
            <consortium name="Ensembl"/>
        </authorList>
    </citation>
    <scope>IDENTIFICATION</scope>
</reference>
<dbReference type="GO" id="GO:0016020">
    <property type="term" value="C:membrane"/>
    <property type="evidence" value="ECO:0007669"/>
    <property type="project" value="UniProtKB-SubCell"/>
</dbReference>
<dbReference type="PANTHER" id="PTHR46048:SF11">
    <property type="entry name" value="12-(S)-HYDROXY-5,8,10,14-EICOSATETRAENOIC ACID RECEPTOR"/>
    <property type="match status" value="1"/>
</dbReference>
<dbReference type="SUPFAM" id="SSF81321">
    <property type="entry name" value="Family A G protein-coupled receptor-like"/>
    <property type="match status" value="1"/>
</dbReference>
<evidence type="ECO:0000256" key="2">
    <source>
        <dbReference type="ARBA" id="ARBA00022692"/>
    </source>
</evidence>
<dbReference type="InterPro" id="IPR051893">
    <property type="entry name" value="HCARs"/>
</dbReference>
<keyword evidence="6 8" id="KW-0675">Receptor</keyword>
<dbReference type="InterPro" id="IPR017452">
    <property type="entry name" value="GPCR_Rhodpsn_7TM"/>
</dbReference>
<dbReference type="Ensembl" id="ENSEEET00000030673.2">
    <property type="protein sequence ID" value="ENSEEEP00000030317.1"/>
    <property type="gene ID" value="ENSEEEG00000014534.2"/>
</dbReference>
<feature type="transmembrane region" description="Helical" evidence="9">
    <location>
        <begin position="97"/>
        <end position="117"/>
    </location>
</feature>
<organism evidence="11 12">
    <name type="scientific">Electrophorus electricus</name>
    <name type="common">Electric eel</name>
    <name type="synonym">Gymnotus electricus</name>
    <dbReference type="NCBI Taxonomy" id="8005"/>
    <lineage>
        <taxon>Eukaryota</taxon>
        <taxon>Metazoa</taxon>
        <taxon>Chordata</taxon>
        <taxon>Craniata</taxon>
        <taxon>Vertebrata</taxon>
        <taxon>Euteleostomi</taxon>
        <taxon>Actinopterygii</taxon>
        <taxon>Neopterygii</taxon>
        <taxon>Teleostei</taxon>
        <taxon>Ostariophysi</taxon>
        <taxon>Gymnotiformes</taxon>
        <taxon>Gymnotoidei</taxon>
        <taxon>Gymnotidae</taxon>
        <taxon>Electrophorus</taxon>
    </lineage>
</organism>
<evidence type="ECO:0000256" key="4">
    <source>
        <dbReference type="ARBA" id="ARBA00023040"/>
    </source>
</evidence>
<reference evidence="11" key="4">
    <citation type="submission" date="2025-08" db="UniProtKB">
        <authorList>
            <consortium name="Ensembl"/>
        </authorList>
    </citation>
    <scope>IDENTIFICATION</scope>
</reference>
<keyword evidence="2 8" id="KW-0812">Transmembrane</keyword>
<evidence type="ECO:0000256" key="9">
    <source>
        <dbReference type="SAM" id="Phobius"/>
    </source>
</evidence>
<dbReference type="AlphaFoldDB" id="A0A4W4FYG0"/>
<evidence type="ECO:0000313" key="12">
    <source>
        <dbReference type="Proteomes" id="UP000314983"/>
    </source>
</evidence>
<comment type="subcellular location">
    <subcellularLocation>
        <location evidence="1">Membrane</location>
        <topology evidence="1">Multi-pass membrane protein</topology>
    </subcellularLocation>
</comment>
<dbReference type="InterPro" id="IPR000276">
    <property type="entry name" value="GPCR_Rhodpsn"/>
</dbReference>
<feature type="transmembrane region" description="Helical" evidence="9">
    <location>
        <begin position="58"/>
        <end position="77"/>
    </location>
</feature>
<dbReference type="Pfam" id="PF00001">
    <property type="entry name" value="7tm_1"/>
    <property type="match status" value="1"/>
</dbReference>
<feature type="domain" description="G-protein coupled receptors family 1 profile" evidence="10">
    <location>
        <begin position="36"/>
        <end position="285"/>
    </location>
</feature>
<evidence type="ECO:0000256" key="1">
    <source>
        <dbReference type="ARBA" id="ARBA00004141"/>
    </source>
</evidence>
<dbReference type="PRINTS" id="PR00237">
    <property type="entry name" value="GPCRRHODOPSN"/>
</dbReference>
<keyword evidence="3 9" id="KW-1133">Transmembrane helix</keyword>
<evidence type="ECO:0000256" key="8">
    <source>
        <dbReference type="RuleBase" id="RU000688"/>
    </source>
</evidence>
<dbReference type="Gene3D" id="1.20.1070.10">
    <property type="entry name" value="Rhodopsin 7-helix transmembrane proteins"/>
    <property type="match status" value="1"/>
</dbReference>
<reference evidence="11" key="3">
    <citation type="submission" date="2020-05" db="EMBL/GenBank/DDBJ databases">
        <title>Electrophorus electricus (electric eel) genome, fEleEle1, primary haplotype.</title>
        <authorList>
            <person name="Myers G."/>
            <person name="Meyer A."/>
            <person name="Fedrigo O."/>
            <person name="Formenti G."/>
            <person name="Rhie A."/>
            <person name="Tracey A."/>
            <person name="Sims Y."/>
            <person name="Jarvis E.D."/>
        </authorList>
    </citation>
    <scope>NUCLEOTIDE SEQUENCE [LARGE SCALE GENOMIC DNA]</scope>
</reference>
<gene>
    <name evidence="11" type="primary">GPR31</name>
</gene>
<name>A0A4W4FYG0_ELEEL</name>
<comment type="similarity">
    <text evidence="8">Belongs to the G-protein coupled receptor 1 family.</text>
</comment>
<evidence type="ECO:0000256" key="7">
    <source>
        <dbReference type="ARBA" id="ARBA00023224"/>
    </source>
</evidence>
<dbReference type="PANTHER" id="PTHR46048">
    <property type="entry name" value="HYDROXYCARBOXYLIC ACID RECEPTOR 2"/>
    <property type="match status" value="1"/>
</dbReference>
<dbReference type="PROSITE" id="PS00237">
    <property type="entry name" value="G_PROTEIN_RECEP_F1_1"/>
    <property type="match status" value="1"/>
</dbReference>
<evidence type="ECO:0000256" key="6">
    <source>
        <dbReference type="ARBA" id="ARBA00023170"/>
    </source>
</evidence>
<accession>A0A4W4FYG0</accession>
<dbReference type="GO" id="GO:0004930">
    <property type="term" value="F:G protein-coupled receptor activity"/>
    <property type="evidence" value="ECO:0007669"/>
    <property type="project" value="UniProtKB-KW"/>
</dbReference>
<sequence>MMEFNHPSDNCTAGSKDLYVFYFSVMIIEFILALPLNLSVIYLFIFKLKFWKSKSNSIFLFNLVLADILLLICLPVRAYNFQRGERRSENNVVCRAVLFLLFLNRGASIAFLTVVSIDRYVSVVHLGLKNSLKIRQRSVLISVLIWIFLLPLTTPAMLKTFECCHSNEDADGSEDNTVTVVFRELVFFSQVLIPFAVLVYCATRITKRLRRKTVGDRTKLRKAVFLVISVVSVFSICFLPSAISRTVLLIMRARELPKAEEIAVQVYDGLMCLSYLDCLLDPIVYCLSSTKFKNLYLSTYLPILGDTNNTEPRTNEKE</sequence>
<keyword evidence="4 8" id="KW-0297">G-protein coupled receptor</keyword>
<dbReference type="GeneTree" id="ENSGT01140000282516"/>